<proteinExistence type="predicted"/>
<dbReference type="EMBL" id="MT409179">
    <property type="protein sequence ID" value="QLI53987.1"/>
    <property type="molecule type" value="Genomic_DNA"/>
</dbReference>
<dbReference type="AlphaFoldDB" id="A0A7D5YAT9"/>
<dbReference type="KEGG" id="brp:56141009"/>
<protein>
    <submittedName>
        <fullName evidence="1">Uncharacterized protein</fullName>
    </submittedName>
</protein>
<dbReference type="RefSeq" id="YP_009907443.1">
    <property type="nucleotide sequence ID" value="NC_049892.1"/>
</dbReference>
<gene>
    <name evidence="1" type="primary">orf123</name>
</gene>
<reference evidence="1" key="1">
    <citation type="submission" date="2020-04" db="EMBL/GenBank/DDBJ databases">
        <authorList>
            <person name="Ren Y."/>
        </authorList>
    </citation>
    <scope>NUCLEOTIDE SEQUENCE</scope>
</reference>
<keyword evidence="1" id="KW-0496">Mitochondrion</keyword>
<name>A0A7D5YAT9_BRACM</name>
<dbReference type="GeneID" id="56141009"/>
<evidence type="ECO:0000313" key="1">
    <source>
        <dbReference type="EMBL" id="QLI53987.1"/>
    </source>
</evidence>
<sequence>MRQLRYNKVVIPSYSRCSPKLKKARGYLYSSEASAHISIQDFLAHYWPNHLSTRSNVSRITQPCFIIGKTSTVEIHATQPKKDDRELAKMGTKYFSERFPPNHWYDYQNREHQRCRFQIQVVVS</sequence>
<organism evidence="1">
    <name type="scientific">Brassica campestris</name>
    <name type="common">Field mustard</name>
    <dbReference type="NCBI Taxonomy" id="3711"/>
    <lineage>
        <taxon>Eukaryota</taxon>
        <taxon>Viridiplantae</taxon>
        <taxon>Streptophyta</taxon>
        <taxon>Embryophyta</taxon>
        <taxon>Tracheophyta</taxon>
        <taxon>Spermatophyta</taxon>
        <taxon>Magnoliopsida</taxon>
        <taxon>eudicotyledons</taxon>
        <taxon>Gunneridae</taxon>
        <taxon>Pentapetalae</taxon>
        <taxon>rosids</taxon>
        <taxon>malvids</taxon>
        <taxon>Brassicales</taxon>
        <taxon>Brassicaceae</taxon>
        <taxon>Brassiceae</taxon>
        <taxon>Brassica</taxon>
    </lineage>
</organism>
<accession>A0A7D5YAT9</accession>
<geneLocation type="mitochondrion" evidence="1"/>